<dbReference type="PANTHER" id="PTHR39425">
    <property type="entry name" value="LIPOPROTEIN CYTOCHROME C"/>
    <property type="match status" value="1"/>
</dbReference>
<dbReference type="Gene3D" id="3.90.10.10">
    <property type="entry name" value="Cytochrome C3"/>
    <property type="match status" value="2"/>
</dbReference>
<sequence>MKLSQLFLIVAIVYFPSSAAFAQSCLTDTCHSQLTEFKAPHSPSADGDCLACHRQTTNDHPRPGGKTFELIQEGAGLCRQCHPFIAEKKFVHAPVKQGRCLACHQPHGGADRFLLNDRDDVSSLCLGCHPDTTRQGGNIHGPFASGACSQCHSPHDSEQEGLLRLPPRQLCLRCHADFARELREARIVHPPVTDSPCTSCHAPHASEAGFLLNESMPELCIGCHGEIGRILAEAVHQHGPTRDAKGCGNCHSTHFSQTKGLLPLREKDLCFECHSRGRLGEPALEAIEKELNKAKVAHGPLQDGKCAPCHNPHGSDHFRMLVDHFPEPSYFPYDATAYALCLRCHDQGMLRQEEQEPPTRFRDGERNLHAVHSADRQKGRSCRFCHPPHVSDSAKLINTDGVAFGEWKIPIRLQLSPAGGSCAPGCHKPLSYNREKQENPWNRQQDLFKRR</sequence>
<evidence type="ECO:0000259" key="3">
    <source>
        <dbReference type="Pfam" id="PF09699"/>
    </source>
</evidence>
<feature type="domain" description="Doubled CXXCH motif" evidence="3">
    <location>
        <begin position="140"/>
        <end position="179"/>
    </location>
</feature>
<feature type="region of interest" description="Disordered" evidence="1">
    <location>
        <begin position="429"/>
        <end position="451"/>
    </location>
</feature>
<reference evidence="4 5" key="2">
    <citation type="journal article" date="2021" name="Int. J. Syst. Evol. Microbiol.">
        <title>Isolation and Polyphasic Characterization of Desulfuromonas versatilis sp. Nov., an Electrogenic Bacteria Capable of Versatile Metabolism Isolated from a Graphene Oxide-Reducing Enrichment Culture.</title>
        <authorList>
            <person name="Xie L."/>
            <person name="Yoshida N."/>
            <person name="Ishii S."/>
            <person name="Meng L."/>
        </authorList>
    </citation>
    <scope>NUCLEOTIDE SEQUENCE [LARGE SCALE GENOMIC DNA]</scope>
    <source>
        <strain evidence="4 5">NIT-T3</strain>
    </source>
</reference>
<dbReference type="PANTHER" id="PTHR39425:SF1">
    <property type="entry name" value="CYTOCHROME C7-LIKE DOMAIN-CONTAINING PROTEIN"/>
    <property type="match status" value="1"/>
</dbReference>
<feature type="domain" description="Doubled CXXCH motif" evidence="3">
    <location>
        <begin position="92"/>
        <end position="132"/>
    </location>
</feature>
<evidence type="ECO:0000256" key="1">
    <source>
        <dbReference type="SAM" id="MobiDB-lite"/>
    </source>
</evidence>
<feature type="domain" description="Doubled CXXCH motif" evidence="3">
    <location>
        <begin position="189"/>
        <end position="226"/>
    </location>
</feature>
<keyword evidence="2" id="KW-0732">Signal</keyword>
<dbReference type="Proteomes" id="UP001319827">
    <property type="component" value="Chromosome"/>
</dbReference>
<evidence type="ECO:0000313" key="5">
    <source>
        <dbReference type="Proteomes" id="UP001319827"/>
    </source>
</evidence>
<dbReference type="EMBL" id="AP024355">
    <property type="protein sequence ID" value="BCR03996.1"/>
    <property type="molecule type" value="Genomic_DNA"/>
</dbReference>
<feature type="chain" id="PRO_5047399240" evidence="2">
    <location>
        <begin position="23"/>
        <end position="451"/>
    </location>
</feature>
<dbReference type="Gene3D" id="1.10.1130.10">
    <property type="entry name" value="Flavocytochrome C3, Chain A"/>
    <property type="match status" value="1"/>
</dbReference>
<gene>
    <name evidence="4" type="ORF">DESUT3_10650</name>
</gene>
<dbReference type="SUPFAM" id="SSF48695">
    <property type="entry name" value="Multiheme cytochromes"/>
    <property type="match status" value="2"/>
</dbReference>
<feature type="domain" description="Doubled CXXCH motif" evidence="3">
    <location>
        <begin position="238"/>
        <end position="276"/>
    </location>
</feature>
<protein>
    <submittedName>
        <fullName evidence="4">C-type cytochrome</fullName>
    </submittedName>
</protein>
<dbReference type="NCBIfam" id="TIGR01905">
    <property type="entry name" value="paired_CXXCH_1"/>
    <property type="match status" value="5"/>
</dbReference>
<evidence type="ECO:0000313" key="4">
    <source>
        <dbReference type="EMBL" id="BCR03996.1"/>
    </source>
</evidence>
<keyword evidence="5" id="KW-1185">Reference proteome</keyword>
<dbReference type="Pfam" id="PF09699">
    <property type="entry name" value="Paired_CXXCH_1"/>
    <property type="match status" value="6"/>
</dbReference>
<dbReference type="InterPro" id="IPR010177">
    <property type="entry name" value="Paired_CXXCH_1"/>
</dbReference>
<feature type="domain" description="Doubled CXXCH motif" evidence="3">
    <location>
        <begin position="298"/>
        <end position="348"/>
    </location>
</feature>
<feature type="signal peptide" evidence="2">
    <location>
        <begin position="1"/>
        <end position="22"/>
    </location>
</feature>
<dbReference type="RefSeq" id="WP_221251427.1">
    <property type="nucleotide sequence ID" value="NZ_AP024355.1"/>
</dbReference>
<feature type="domain" description="Doubled CXXCH motif" evidence="3">
    <location>
        <begin position="41"/>
        <end position="83"/>
    </location>
</feature>
<evidence type="ECO:0000256" key="2">
    <source>
        <dbReference type="SAM" id="SignalP"/>
    </source>
</evidence>
<name>A0ABN6DVH6_9BACT</name>
<dbReference type="PROSITE" id="PS51257">
    <property type="entry name" value="PROKAR_LIPOPROTEIN"/>
    <property type="match status" value="1"/>
</dbReference>
<accession>A0ABN6DVH6</accession>
<organism evidence="4 5">
    <name type="scientific">Desulfuromonas versatilis</name>
    <dbReference type="NCBI Taxonomy" id="2802975"/>
    <lineage>
        <taxon>Bacteria</taxon>
        <taxon>Pseudomonadati</taxon>
        <taxon>Thermodesulfobacteriota</taxon>
        <taxon>Desulfuromonadia</taxon>
        <taxon>Desulfuromonadales</taxon>
        <taxon>Desulfuromonadaceae</taxon>
        <taxon>Desulfuromonas</taxon>
    </lineage>
</organism>
<dbReference type="InterPro" id="IPR036280">
    <property type="entry name" value="Multihaem_cyt_sf"/>
</dbReference>
<proteinExistence type="predicted"/>
<reference evidence="4 5" key="1">
    <citation type="journal article" date="2016" name="C (Basel)">
        <title>Selective Growth of and Electricity Production by Marine Exoelectrogenic Bacteria in Self-Aggregated Hydrogel of Microbially Reduced Graphene Oxide.</title>
        <authorList>
            <person name="Yoshida N."/>
            <person name="Goto Y."/>
            <person name="Miyata Y."/>
        </authorList>
    </citation>
    <scope>NUCLEOTIDE SEQUENCE [LARGE SCALE GENOMIC DNA]</scope>
    <source>
        <strain evidence="4 5">NIT-T3</strain>
    </source>
</reference>